<evidence type="ECO:0000256" key="1">
    <source>
        <dbReference type="SAM" id="MobiDB-lite"/>
    </source>
</evidence>
<feature type="compositionally biased region" description="Basic and acidic residues" evidence="1">
    <location>
        <begin position="1"/>
        <end position="12"/>
    </location>
</feature>
<evidence type="ECO:0000313" key="2">
    <source>
        <dbReference type="EMBL" id="KKM88984.1"/>
    </source>
</evidence>
<reference evidence="2" key="1">
    <citation type="journal article" date="2015" name="Nature">
        <title>Complex archaea that bridge the gap between prokaryotes and eukaryotes.</title>
        <authorList>
            <person name="Spang A."/>
            <person name="Saw J.H."/>
            <person name="Jorgensen S.L."/>
            <person name="Zaremba-Niedzwiedzka K."/>
            <person name="Martijn J."/>
            <person name="Lind A.E."/>
            <person name="van Eijk R."/>
            <person name="Schleper C."/>
            <person name="Guy L."/>
            <person name="Ettema T.J."/>
        </authorList>
    </citation>
    <scope>NUCLEOTIDE SEQUENCE</scope>
</reference>
<dbReference type="AlphaFoldDB" id="A0A0F9L2P0"/>
<accession>A0A0F9L2P0</accession>
<organism evidence="2">
    <name type="scientific">marine sediment metagenome</name>
    <dbReference type="NCBI Taxonomy" id="412755"/>
    <lineage>
        <taxon>unclassified sequences</taxon>
        <taxon>metagenomes</taxon>
        <taxon>ecological metagenomes</taxon>
    </lineage>
</organism>
<comment type="caution">
    <text evidence="2">The sequence shown here is derived from an EMBL/GenBank/DDBJ whole genome shotgun (WGS) entry which is preliminary data.</text>
</comment>
<name>A0A0F9L2P0_9ZZZZ</name>
<sequence>MPYKDKEQRTEASRLSMQKKRQGLTQGLTLDNGVYIDKEKAIKLMKIHSSLDKRIAGLSGTDNMLDLVRYGDFTMREVGVILTTGEVS</sequence>
<dbReference type="EMBL" id="LAZR01006887">
    <property type="protein sequence ID" value="KKM88984.1"/>
    <property type="molecule type" value="Genomic_DNA"/>
</dbReference>
<protein>
    <submittedName>
        <fullName evidence="2">Uncharacterized protein</fullName>
    </submittedName>
</protein>
<gene>
    <name evidence="2" type="ORF">LCGC14_1253230</name>
</gene>
<feature type="region of interest" description="Disordered" evidence="1">
    <location>
        <begin position="1"/>
        <end position="23"/>
    </location>
</feature>
<proteinExistence type="predicted"/>